<dbReference type="Gene3D" id="2.60.40.2340">
    <property type="match status" value="1"/>
</dbReference>
<dbReference type="OrthoDB" id="7012117at2"/>
<protein>
    <recommendedName>
        <fullName evidence="3">IPT/TIG domain-containing protein</fullName>
    </recommendedName>
</protein>
<keyword evidence="2" id="KW-1185">Reference proteome</keyword>
<reference evidence="2" key="1">
    <citation type="submission" date="2016-10" db="EMBL/GenBank/DDBJ databases">
        <authorList>
            <person name="Varghese N."/>
            <person name="Submissions S."/>
        </authorList>
    </citation>
    <scope>NUCLEOTIDE SEQUENCE [LARGE SCALE GENOMIC DNA]</scope>
    <source>
        <strain evidence="2">DSM 3695</strain>
    </source>
</reference>
<dbReference type="InterPro" id="IPR013783">
    <property type="entry name" value="Ig-like_fold"/>
</dbReference>
<name>A0A1I0R303_9BACT</name>
<dbReference type="STRING" id="29529.SAMN04488122_2093"/>
<organism evidence="1 2">
    <name type="scientific">Chitinophaga arvensicola</name>
    <dbReference type="NCBI Taxonomy" id="29529"/>
    <lineage>
        <taxon>Bacteria</taxon>
        <taxon>Pseudomonadati</taxon>
        <taxon>Bacteroidota</taxon>
        <taxon>Chitinophagia</taxon>
        <taxon>Chitinophagales</taxon>
        <taxon>Chitinophagaceae</taxon>
        <taxon>Chitinophaga</taxon>
    </lineage>
</organism>
<dbReference type="AlphaFoldDB" id="A0A1I0R303"/>
<evidence type="ECO:0000313" key="2">
    <source>
        <dbReference type="Proteomes" id="UP000199310"/>
    </source>
</evidence>
<sequence>MRIRNFALPILLCLFSCKKDSTSENPPATATKSSEKKVLSFKFTATKPEAVGTVDEGAKKITVSVPYGTVVTSLQPVITISEKASINNTAAADFSKVVTYKVTAEDGSTQDYQVTTTVNNAKFSVDNYTGPTELEAGNGSFLLKGNGFGTEAAKVEVILTNKTTALNTAITIFSVLDNKNIGFNIPATLPLATYSVQVVINGEAVPVPVTLTIVQAAPIIESLSAASLEQKETLTINGRFFAPGNTLSLTFKSKADGTVYTINYPSEAIVSATTAKIEVKLAGIPGGKYTVQVNSNNKTSAAKDIEVVAPVVANKPTIIKINRSSNPDGASFRMDDVMVILVKYISMTPDPTVKFVPVNGGPVYVRTGRISAQSMEGSDVRFQVDATLPKGSYKIVIEQNGKTSEECQDIIKII</sequence>
<dbReference type="Gene3D" id="2.60.40.10">
    <property type="entry name" value="Immunoglobulins"/>
    <property type="match status" value="1"/>
</dbReference>
<gene>
    <name evidence="1" type="ORF">SAMN04488122_2093</name>
</gene>
<accession>A0A1I0R303</accession>
<proteinExistence type="predicted"/>
<dbReference type="EMBL" id="FOJG01000001">
    <property type="protein sequence ID" value="SEW34312.1"/>
    <property type="molecule type" value="Genomic_DNA"/>
</dbReference>
<evidence type="ECO:0000313" key="1">
    <source>
        <dbReference type="EMBL" id="SEW34312.1"/>
    </source>
</evidence>
<evidence type="ECO:0008006" key="3">
    <source>
        <dbReference type="Google" id="ProtNLM"/>
    </source>
</evidence>
<dbReference type="RefSeq" id="WP_089894129.1">
    <property type="nucleotide sequence ID" value="NZ_FOJG01000001.1"/>
</dbReference>
<dbReference type="Proteomes" id="UP000199310">
    <property type="component" value="Unassembled WGS sequence"/>
</dbReference>